<feature type="transmembrane region" description="Helical" evidence="2">
    <location>
        <begin position="538"/>
        <end position="560"/>
    </location>
</feature>
<feature type="transmembrane region" description="Helical" evidence="2">
    <location>
        <begin position="511"/>
        <end position="531"/>
    </location>
</feature>
<keyword evidence="2" id="KW-1133">Transmembrane helix</keyword>
<feature type="transmembrane region" description="Helical" evidence="2">
    <location>
        <begin position="590"/>
        <end position="609"/>
    </location>
</feature>
<feature type="transmembrane region" description="Helical" evidence="2">
    <location>
        <begin position="906"/>
        <end position="923"/>
    </location>
</feature>
<gene>
    <name evidence="3" type="ORF">ELQ90_07440</name>
</gene>
<dbReference type="InterPro" id="IPR058062">
    <property type="entry name" value="SCO7613_C"/>
</dbReference>
<feature type="transmembrane region" description="Helical" evidence="2">
    <location>
        <begin position="231"/>
        <end position="247"/>
    </location>
</feature>
<comment type="caution">
    <text evidence="3">The sequence shown here is derived from an EMBL/GenBank/DDBJ whole genome shotgun (WGS) entry which is preliminary data.</text>
</comment>
<feature type="transmembrane region" description="Helical" evidence="2">
    <location>
        <begin position="790"/>
        <end position="813"/>
    </location>
</feature>
<feature type="transmembrane region" description="Helical" evidence="2">
    <location>
        <begin position="615"/>
        <end position="634"/>
    </location>
</feature>
<feature type="transmembrane region" description="Helical" evidence="2">
    <location>
        <begin position="171"/>
        <end position="196"/>
    </location>
</feature>
<feature type="transmembrane region" description="Helical" evidence="2">
    <location>
        <begin position="1203"/>
        <end position="1223"/>
    </location>
</feature>
<feature type="transmembrane region" description="Helical" evidence="2">
    <location>
        <begin position="1255"/>
        <end position="1274"/>
    </location>
</feature>
<feature type="region of interest" description="Disordered" evidence="1">
    <location>
        <begin position="144"/>
        <end position="165"/>
    </location>
</feature>
<evidence type="ECO:0000256" key="1">
    <source>
        <dbReference type="SAM" id="MobiDB-lite"/>
    </source>
</evidence>
<evidence type="ECO:0000313" key="3">
    <source>
        <dbReference type="EMBL" id="RWZ51906.1"/>
    </source>
</evidence>
<feature type="transmembrane region" description="Helical" evidence="2">
    <location>
        <begin position="825"/>
        <end position="843"/>
    </location>
</feature>
<feature type="transmembrane region" description="Helical" evidence="2">
    <location>
        <begin position="735"/>
        <end position="755"/>
    </location>
</feature>
<feature type="transmembrane region" description="Helical" evidence="2">
    <location>
        <begin position="1179"/>
        <end position="1197"/>
    </location>
</feature>
<sequence length="1294" mass="129902">MTSEQGHRTPAPATVWPAAPTDLIDTSLCPWCFRRLAGPVCGVCDLDLTSPRASTVLELGRRIVDTEAARNALMVRMRAESAAIAMTGAPAVAPLQVAAGLEQSRAAAALSTQTQPQIRTQAPPAGPPVALSASALAYPPPTLVRSGTSGAPSGGQLPPDPSSRRRPSAQVVLLTTGVALVSVFAVFFAVLAYVVASVETRSVLTAAASLVVLAIAWVLRRRGLDGTAEGVGVIGVVLLLLDVWIVRVNRLFGADRLDLSMYTGLALLVVTVVLVGVSRLTSLRSPSVCAAVVGPIGLFAAVLGTTRSGAADADGTLVAAAVTGLAVLLDRLPRLPRAERVVLRVVSVIAGLLTLVAAVAAFPQLVAGQALGFALAALVWAVHLVVVVRPTRTGSVAPGRAWGVIGAVGLALATSGVAIGVVDAVAPAEAADGFQPAAVMLAATLLTAVARVVSGTLARPLRLSAAVAAGAGALLLLPGATRILVAVLDVLSARSFRAAPLATVGDVDPAIGWLVLGVAVTGAALSGGLVLARSPRVVSALAWAPLALATLAVAGCAVIAPSVLATVAVDILGAIVLLVAAAWRRAAAAARIAAFAGGMLTALAAAGFALASSGVWLLATIVVLAVLVSARVVALNSERAWSTGGAVTASGLAVAVALAAGGIAPSWAAGVSRSPDDSPGGFGAAIVGLVIIGALAFVAHRLPRAESATVGGITALAVAPAAVIVWATGDVVADVGWRLALVALAVGVATAWAVVGRAPSARSAGGASSIPLLALLAADASIVASNEPGALPGSLAAALLLVVLSALLVAVSARRSTRSAPTTSIVAEIAIAVTAAATLVLSLVDGGPLTRLTLLVIAAIPTLLAFRPGTAPSRRPVAWIGATLAVAALWWFLLDERVTDIEYYSLPVAGLLLLVAGVVGWRSRHSGPGAPPSRAQAASTGLDALTAVSLAVAILPSAFVASAGDAGRAIIVTAAGVVFLALALVVLRDGRVLHLRSITWSAGVVAVGLPAIVRAVVPDGGSSGALADGATAQYSWMGAVAFVLIGAALAITRVRRSPLLSDVAASGAAAALGVLVSRSLLGGSMTGAEASPWLIIVCGIAVSAFALDDDPREDASRSERTARRSSARVTAIVGLVAGLAISVNALASVEDVEWITVPVAVAALSAGYIRLLRDPRSGSWPTLASGLLMLLVPSLAYDLGESTLWRVTALGVVGVVITVVGALRRLQSPLVIGAVVTILHGLAQLWPWLSGLYEAGYWWVWAGVGGVLLIAFAARYEQRMQNLRAVGRALHALR</sequence>
<feature type="transmembrane region" description="Helical" evidence="2">
    <location>
        <begin position="680"/>
        <end position="698"/>
    </location>
</feature>
<reference evidence="3 4" key="1">
    <citation type="submission" date="2018-12" db="EMBL/GenBank/DDBJ databases">
        <authorList>
            <person name="Li F."/>
        </authorList>
    </citation>
    <scope>NUCLEOTIDE SEQUENCE [LARGE SCALE GENOMIC DNA]</scope>
    <source>
        <strain evidence="3 4">11W25H-1</strain>
    </source>
</reference>
<feature type="transmembrane region" description="Helical" evidence="2">
    <location>
        <begin position="401"/>
        <end position="422"/>
    </location>
</feature>
<accession>A0A444PVJ6</accession>
<proteinExistence type="predicted"/>
<feature type="transmembrane region" description="Helical" evidence="2">
    <location>
        <begin position="1090"/>
        <end position="1108"/>
    </location>
</feature>
<keyword evidence="2" id="KW-0472">Membrane</keyword>
<feature type="transmembrane region" description="Helical" evidence="2">
    <location>
        <begin position="878"/>
        <end position="894"/>
    </location>
</feature>
<dbReference type="NCBIfam" id="NF047321">
    <property type="entry name" value="SCO7613_CTERM"/>
    <property type="match status" value="1"/>
</dbReference>
<feature type="transmembrane region" description="Helical" evidence="2">
    <location>
        <begin position="202"/>
        <end position="219"/>
    </location>
</feature>
<feature type="transmembrane region" description="Helical" evidence="2">
    <location>
        <begin position="1230"/>
        <end position="1249"/>
    </location>
</feature>
<evidence type="ECO:0000313" key="4">
    <source>
        <dbReference type="Proteomes" id="UP000288547"/>
    </source>
</evidence>
<name>A0A444PVJ6_9MICO</name>
<dbReference type="OrthoDB" id="5096967at2"/>
<dbReference type="Proteomes" id="UP000288547">
    <property type="component" value="Unassembled WGS sequence"/>
</dbReference>
<feature type="transmembrane region" description="Helical" evidence="2">
    <location>
        <begin position="1129"/>
        <end position="1148"/>
    </location>
</feature>
<feature type="transmembrane region" description="Helical" evidence="2">
    <location>
        <begin position="944"/>
        <end position="963"/>
    </location>
</feature>
<feature type="transmembrane region" description="Helical" evidence="2">
    <location>
        <begin position="646"/>
        <end position="668"/>
    </location>
</feature>
<feature type="transmembrane region" description="Helical" evidence="2">
    <location>
        <begin position="999"/>
        <end position="1017"/>
    </location>
</feature>
<evidence type="ECO:0000256" key="2">
    <source>
        <dbReference type="SAM" id="Phobius"/>
    </source>
</evidence>
<feature type="transmembrane region" description="Helical" evidence="2">
    <location>
        <begin position="434"/>
        <end position="453"/>
    </location>
</feature>
<feature type="transmembrane region" description="Helical" evidence="2">
    <location>
        <begin position="849"/>
        <end position="866"/>
    </location>
</feature>
<feature type="transmembrane region" description="Helical" evidence="2">
    <location>
        <begin position="566"/>
        <end position="583"/>
    </location>
</feature>
<feature type="transmembrane region" description="Helical" evidence="2">
    <location>
        <begin position="767"/>
        <end position="784"/>
    </location>
</feature>
<feature type="transmembrane region" description="Helical" evidence="2">
    <location>
        <begin position="1033"/>
        <end position="1052"/>
    </location>
</feature>
<feature type="transmembrane region" description="Helical" evidence="2">
    <location>
        <begin position="465"/>
        <end position="491"/>
    </location>
</feature>
<feature type="transmembrane region" description="Helical" evidence="2">
    <location>
        <begin position="368"/>
        <end position="389"/>
    </location>
</feature>
<feature type="transmembrane region" description="Helical" evidence="2">
    <location>
        <begin position="310"/>
        <end position="329"/>
    </location>
</feature>
<feature type="transmembrane region" description="Helical" evidence="2">
    <location>
        <begin position="1154"/>
        <end position="1172"/>
    </location>
</feature>
<keyword evidence="4" id="KW-1185">Reference proteome</keyword>
<protein>
    <submittedName>
        <fullName evidence="3">Uncharacterized protein</fullName>
    </submittedName>
</protein>
<feature type="transmembrane region" description="Helical" evidence="2">
    <location>
        <begin position="969"/>
        <end position="987"/>
    </location>
</feature>
<organism evidence="3 4">
    <name type="scientific">Labedella phragmitis</name>
    <dbReference type="NCBI Taxonomy" id="2498849"/>
    <lineage>
        <taxon>Bacteria</taxon>
        <taxon>Bacillati</taxon>
        <taxon>Actinomycetota</taxon>
        <taxon>Actinomycetes</taxon>
        <taxon>Micrococcales</taxon>
        <taxon>Microbacteriaceae</taxon>
        <taxon>Labedella</taxon>
    </lineage>
</organism>
<feature type="transmembrane region" description="Helical" evidence="2">
    <location>
        <begin position="259"/>
        <end position="280"/>
    </location>
</feature>
<keyword evidence="2" id="KW-0812">Transmembrane</keyword>
<feature type="transmembrane region" description="Helical" evidence="2">
    <location>
        <begin position="710"/>
        <end position="729"/>
    </location>
</feature>
<feature type="transmembrane region" description="Helical" evidence="2">
    <location>
        <begin position="1059"/>
        <end position="1078"/>
    </location>
</feature>
<feature type="transmembrane region" description="Helical" evidence="2">
    <location>
        <begin position="287"/>
        <end position="304"/>
    </location>
</feature>
<dbReference type="EMBL" id="RZNB01000002">
    <property type="protein sequence ID" value="RWZ51906.1"/>
    <property type="molecule type" value="Genomic_DNA"/>
</dbReference>
<dbReference type="RefSeq" id="WP_128494619.1">
    <property type="nucleotide sequence ID" value="NZ_RZNB01000002.1"/>
</dbReference>
<feature type="transmembrane region" description="Helical" evidence="2">
    <location>
        <begin position="341"/>
        <end position="362"/>
    </location>
</feature>